<proteinExistence type="predicted"/>
<evidence type="ECO:0000313" key="4">
    <source>
        <dbReference type="EMBL" id="CAF9941970.1"/>
    </source>
</evidence>
<protein>
    <submittedName>
        <fullName evidence="4">Uncharacterized protein</fullName>
    </submittedName>
</protein>
<accession>A0A8H3J7C8</accession>
<keyword evidence="5" id="KW-1185">Reference proteome</keyword>
<feature type="compositionally biased region" description="Pro residues" evidence="1">
    <location>
        <begin position="271"/>
        <end position="280"/>
    </location>
</feature>
<feature type="compositionally biased region" description="Polar residues" evidence="1">
    <location>
        <begin position="300"/>
        <end position="310"/>
    </location>
</feature>
<dbReference type="Proteomes" id="UP000664534">
    <property type="component" value="Unassembled WGS sequence"/>
</dbReference>
<evidence type="ECO:0000256" key="2">
    <source>
        <dbReference type="SAM" id="Phobius"/>
    </source>
</evidence>
<feature type="compositionally biased region" description="Low complexity" evidence="1">
    <location>
        <begin position="38"/>
        <end position="62"/>
    </location>
</feature>
<evidence type="ECO:0000256" key="3">
    <source>
        <dbReference type="SAM" id="SignalP"/>
    </source>
</evidence>
<dbReference type="PANTHER" id="PTHR36089:SF1">
    <property type="entry name" value="CHITIN SYNTHASE 3 COMPLEX PROTEIN CSI2-RELATED"/>
    <property type="match status" value="1"/>
</dbReference>
<keyword evidence="2" id="KW-0472">Membrane</keyword>
<evidence type="ECO:0000256" key="1">
    <source>
        <dbReference type="SAM" id="MobiDB-lite"/>
    </source>
</evidence>
<feature type="compositionally biased region" description="Basic and acidic residues" evidence="1">
    <location>
        <begin position="335"/>
        <end position="344"/>
    </location>
</feature>
<comment type="caution">
    <text evidence="4">The sequence shown here is derived from an EMBL/GenBank/DDBJ whole genome shotgun (WGS) entry which is preliminary data.</text>
</comment>
<sequence>MRLHQKSHLCSIPVLLVSVLLVKDVVAQDLSVKLPDPSSTTDTSSTTESSSTTGSSSTTSTISSASASASASKTDAAALTGLPKLAQDNYPAPTVPPTADAPFMRKSSLPDGTVFICVGAALGFLGVLVLAWRGLVAWSLHRSVKRAAIAQSSKYSRVGDPRANNGKAHSPYFSPGPGSTLSLDHLTASGKGAAQTPSSARGSLFFSPTAGTGTQTPGNRGSNYLPAGYYAAGNSAPGGGSGMTNIGGGGIGLSNLAPQNHRYSRARSTGPSPPGSPSLPPSRGADSTLGRLSTAGLTMHASNSSLNLSAPPQGRAPSAYLEDLFENHPPGTPPPEEHGRGRRY</sequence>
<feature type="chain" id="PRO_5034243428" evidence="3">
    <location>
        <begin position="28"/>
        <end position="344"/>
    </location>
</feature>
<dbReference type="OrthoDB" id="4065319at2759"/>
<feature type="signal peptide" evidence="3">
    <location>
        <begin position="1"/>
        <end position="27"/>
    </location>
</feature>
<name>A0A8H3J7C8_9LECA</name>
<feature type="region of interest" description="Disordered" evidence="1">
    <location>
        <begin position="33"/>
        <end position="62"/>
    </location>
</feature>
<feature type="region of interest" description="Disordered" evidence="1">
    <location>
        <begin position="154"/>
        <end position="220"/>
    </location>
</feature>
<dbReference type="EMBL" id="CAJPDT010000163">
    <property type="protein sequence ID" value="CAF9941970.1"/>
    <property type="molecule type" value="Genomic_DNA"/>
</dbReference>
<reference evidence="4" key="1">
    <citation type="submission" date="2021-03" db="EMBL/GenBank/DDBJ databases">
        <authorList>
            <person name="Tagirdzhanova G."/>
        </authorList>
    </citation>
    <scope>NUCLEOTIDE SEQUENCE</scope>
</reference>
<dbReference type="PANTHER" id="PTHR36089">
    <property type="entry name" value="CHITIN SYNTHASE 3 COMPLEX PROTEIN CSI2-RELATED"/>
    <property type="match status" value="1"/>
</dbReference>
<dbReference type="GO" id="GO:0000324">
    <property type="term" value="C:fungal-type vacuole"/>
    <property type="evidence" value="ECO:0007669"/>
    <property type="project" value="TreeGrafter"/>
</dbReference>
<dbReference type="InterPro" id="IPR051009">
    <property type="entry name" value="PRM"/>
</dbReference>
<feature type="compositionally biased region" description="Polar residues" evidence="1">
    <location>
        <begin position="209"/>
        <end position="220"/>
    </location>
</feature>
<evidence type="ECO:0000313" key="5">
    <source>
        <dbReference type="Proteomes" id="UP000664534"/>
    </source>
</evidence>
<keyword evidence="3" id="KW-0732">Signal</keyword>
<keyword evidence="2" id="KW-1133">Transmembrane helix</keyword>
<feature type="region of interest" description="Disordered" evidence="1">
    <location>
        <begin position="263"/>
        <end position="344"/>
    </location>
</feature>
<feature type="transmembrane region" description="Helical" evidence="2">
    <location>
        <begin position="113"/>
        <end position="136"/>
    </location>
</feature>
<organism evidence="4 5">
    <name type="scientific">Imshaugia aleurites</name>
    <dbReference type="NCBI Taxonomy" id="172621"/>
    <lineage>
        <taxon>Eukaryota</taxon>
        <taxon>Fungi</taxon>
        <taxon>Dikarya</taxon>
        <taxon>Ascomycota</taxon>
        <taxon>Pezizomycotina</taxon>
        <taxon>Lecanoromycetes</taxon>
        <taxon>OSLEUM clade</taxon>
        <taxon>Lecanoromycetidae</taxon>
        <taxon>Lecanorales</taxon>
        <taxon>Lecanorineae</taxon>
        <taxon>Parmeliaceae</taxon>
        <taxon>Imshaugia</taxon>
    </lineage>
</organism>
<gene>
    <name evidence="4" type="ORF">IMSHALPRED_003125</name>
</gene>
<keyword evidence="2" id="KW-0812">Transmembrane</keyword>
<dbReference type="AlphaFoldDB" id="A0A8H3J7C8"/>